<dbReference type="PATRIC" id="fig|84531.8.peg.4907"/>
<reference evidence="1 2" key="1">
    <citation type="journal article" date="2015" name="BMC Genomics">
        <title>Comparative genomics and metabolic profiling of the genus Lysobacter.</title>
        <authorList>
            <person name="de Bruijn I."/>
            <person name="Cheng X."/>
            <person name="de Jager V."/>
            <person name="Exposito R.G."/>
            <person name="Watrous J."/>
            <person name="Patel N."/>
            <person name="Postma J."/>
            <person name="Dorrestein P.C."/>
            <person name="Kobayashi D."/>
            <person name="Raaijmakers J.M."/>
        </authorList>
    </citation>
    <scope>NUCLEOTIDE SEQUENCE [LARGE SCALE GENOMIC DNA]</scope>
    <source>
        <strain evidence="1 2">76</strain>
    </source>
</reference>
<dbReference type="Proteomes" id="UP000060787">
    <property type="component" value="Chromosome"/>
</dbReference>
<evidence type="ECO:0000313" key="2">
    <source>
        <dbReference type="Proteomes" id="UP000060787"/>
    </source>
</evidence>
<organism evidence="1 2">
    <name type="scientific">Lysobacter antibioticus</name>
    <dbReference type="NCBI Taxonomy" id="84531"/>
    <lineage>
        <taxon>Bacteria</taxon>
        <taxon>Pseudomonadati</taxon>
        <taxon>Pseudomonadota</taxon>
        <taxon>Gammaproteobacteria</taxon>
        <taxon>Lysobacterales</taxon>
        <taxon>Lysobacteraceae</taxon>
        <taxon>Lysobacter</taxon>
    </lineage>
</organism>
<name>A0A0S2FHS4_LYSAN</name>
<evidence type="ECO:0000313" key="1">
    <source>
        <dbReference type="EMBL" id="ALN83025.1"/>
    </source>
</evidence>
<accession>A0A0S2FHS4</accession>
<protein>
    <submittedName>
        <fullName evidence="1">Uncharacterized protein</fullName>
    </submittedName>
</protein>
<dbReference type="KEGG" id="lab:LA76x_4923"/>
<dbReference type="AlphaFoldDB" id="A0A0S2FHS4"/>
<dbReference type="RefSeq" id="WP_187308431.1">
    <property type="nucleotide sequence ID" value="NZ_CP011129.1"/>
</dbReference>
<proteinExistence type="predicted"/>
<dbReference type="EMBL" id="CP011129">
    <property type="protein sequence ID" value="ALN83025.1"/>
    <property type="molecule type" value="Genomic_DNA"/>
</dbReference>
<keyword evidence="2" id="KW-1185">Reference proteome</keyword>
<gene>
    <name evidence="1" type="ORF">LA76x_4923</name>
</gene>
<sequence length="49" mass="5464">MYSDPCFELVRSYILHGPIDGYFLSVQCGPQVLLTAKRGGPKYARLLSC</sequence>